<dbReference type="AlphaFoldDB" id="A0AAW9RRI8"/>
<evidence type="ECO:0000256" key="10">
    <source>
        <dbReference type="ARBA" id="ARBA00023136"/>
    </source>
</evidence>
<comment type="similarity">
    <text evidence="1">Belongs to the ABC transporter superfamily.</text>
</comment>
<dbReference type="GO" id="GO:0005524">
    <property type="term" value="F:ATP binding"/>
    <property type="evidence" value="ECO:0007669"/>
    <property type="project" value="UniProtKB-KW"/>
</dbReference>
<keyword evidence="2" id="KW-0813">Transport</keyword>
<dbReference type="Proteomes" id="UP001378188">
    <property type="component" value="Unassembled WGS sequence"/>
</dbReference>
<evidence type="ECO:0000256" key="3">
    <source>
        <dbReference type="ARBA" id="ARBA00022475"/>
    </source>
</evidence>
<dbReference type="SUPFAM" id="SSF52540">
    <property type="entry name" value="P-loop containing nucleoside triphosphate hydrolases"/>
    <property type="match status" value="1"/>
</dbReference>
<evidence type="ECO:0000256" key="4">
    <source>
        <dbReference type="ARBA" id="ARBA00022741"/>
    </source>
</evidence>
<dbReference type="Gene3D" id="3.40.50.300">
    <property type="entry name" value="P-loop containing nucleotide triphosphate hydrolases"/>
    <property type="match status" value="1"/>
</dbReference>
<evidence type="ECO:0000256" key="2">
    <source>
        <dbReference type="ARBA" id="ARBA00022448"/>
    </source>
</evidence>
<name>A0AAW9RRI8_9HYPH</name>
<evidence type="ECO:0000313" key="13">
    <source>
        <dbReference type="EMBL" id="MEJ8574495.1"/>
    </source>
</evidence>
<evidence type="ECO:0000313" key="14">
    <source>
        <dbReference type="Proteomes" id="UP001378188"/>
    </source>
</evidence>
<evidence type="ECO:0000256" key="11">
    <source>
        <dbReference type="SAM" id="MobiDB-lite"/>
    </source>
</evidence>
<dbReference type="InterPro" id="IPR017871">
    <property type="entry name" value="ABC_transporter-like_CS"/>
</dbReference>
<keyword evidence="4" id="KW-0547">Nucleotide-binding</keyword>
<dbReference type="GO" id="GO:0016887">
    <property type="term" value="F:ATP hydrolysis activity"/>
    <property type="evidence" value="ECO:0007669"/>
    <property type="project" value="InterPro"/>
</dbReference>
<evidence type="ECO:0000256" key="7">
    <source>
        <dbReference type="ARBA" id="ARBA00022906"/>
    </source>
</evidence>
<dbReference type="InterPro" id="IPR003439">
    <property type="entry name" value="ABC_transporter-like_ATP-bd"/>
</dbReference>
<keyword evidence="8" id="KW-1278">Translocase</keyword>
<sequence length="276" mass="29973">MNETVLSRDPAVQPQSPKGAPLLGCRDLGVLRDGRWLIRGVDLDVRRGEIVSIVGPNGGGKTTLIKSLLGIMRPSAGQVTRAAGIRTGYVPQRLAVDRTMPLSVDRLMTLVRRASRAEIVAALAQTGSDHLVDRAVQELSGGEFQRVLIARALLNRPDVLVLDEPVQSVDFTGQVELYRLIASLRDRYDCGVLLVSHDLHVVMRETDRVLCLAGHVCCTGAPGDVSRSPEYTRLFGPTAAETLAIYQHAHDHAHGPAGEIVTGDAHNHFHHHGHED</sequence>
<feature type="region of interest" description="Disordered" evidence="11">
    <location>
        <begin position="256"/>
        <end position="276"/>
    </location>
</feature>
<keyword evidence="3" id="KW-1003">Cell membrane</keyword>
<dbReference type="GO" id="GO:0010043">
    <property type="term" value="P:response to zinc ion"/>
    <property type="evidence" value="ECO:0007669"/>
    <property type="project" value="TreeGrafter"/>
</dbReference>
<dbReference type="PROSITE" id="PS00211">
    <property type="entry name" value="ABC_TRANSPORTER_1"/>
    <property type="match status" value="1"/>
</dbReference>
<dbReference type="EMBL" id="JAZHOF010000012">
    <property type="protein sequence ID" value="MEJ8574495.1"/>
    <property type="molecule type" value="Genomic_DNA"/>
</dbReference>
<dbReference type="PANTHER" id="PTHR42734">
    <property type="entry name" value="METAL TRANSPORT SYSTEM ATP-BINDING PROTEIN TM_0124-RELATED"/>
    <property type="match status" value="1"/>
</dbReference>
<accession>A0AAW9RRI8</accession>
<evidence type="ECO:0000256" key="8">
    <source>
        <dbReference type="ARBA" id="ARBA00022967"/>
    </source>
</evidence>
<keyword evidence="9" id="KW-0406">Ion transport</keyword>
<dbReference type="RefSeq" id="WP_340332196.1">
    <property type="nucleotide sequence ID" value="NZ_JAZHOF010000012.1"/>
</dbReference>
<keyword evidence="7" id="KW-0864">Zinc transport</keyword>
<dbReference type="Pfam" id="PF00005">
    <property type="entry name" value="ABC_tran"/>
    <property type="match status" value="1"/>
</dbReference>
<protein>
    <submittedName>
        <fullName evidence="13">Metal ABC transporter ATP-binding protein</fullName>
    </submittedName>
</protein>
<evidence type="ECO:0000256" key="5">
    <source>
        <dbReference type="ARBA" id="ARBA00022833"/>
    </source>
</evidence>
<dbReference type="SMART" id="SM00382">
    <property type="entry name" value="AAA"/>
    <property type="match status" value="1"/>
</dbReference>
<keyword evidence="6 13" id="KW-0067">ATP-binding</keyword>
<comment type="caution">
    <text evidence="13">The sequence shown here is derived from an EMBL/GenBank/DDBJ whole genome shotgun (WGS) entry which is preliminary data.</text>
</comment>
<feature type="domain" description="ABC transporter" evidence="12">
    <location>
        <begin position="23"/>
        <end position="238"/>
    </location>
</feature>
<dbReference type="GO" id="GO:0006829">
    <property type="term" value="P:zinc ion transport"/>
    <property type="evidence" value="ECO:0007669"/>
    <property type="project" value="UniProtKB-KW"/>
</dbReference>
<keyword evidence="5" id="KW-0862">Zinc</keyword>
<reference evidence="13 14" key="1">
    <citation type="submission" date="2024-02" db="EMBL/GenBank/DDBJ databases">
        <title>Genome analysis and characterization of Microbaculum marinisediminis sp. nov., isolated from marine sediment.</title>
        <authorList>
            <person name="Du Z.-J."/>
            <person name="Ye Y.-Q."/>
            <person name="Zhang Z.-R."/>
            <person name="Yuan S.-M."/>
            <person name="Zhang X.-Y."/>
        </authorList>
    </citation>
    <scope>NUCLEOTIDE SEQUENCE [LARGE SCALE GENOMIC DNA]</scope>
    <source>
        <strain evidence="13 14">SDUM1044001</strain>
    </source>
</reference>
<evidence type="ECO:0000256" key="9">
    <source>
        <dbReference type="ARBA" id="ARBA00023065"/>
    </source>
</evidence>
<proteinExistence type="inferred from homology"/>
<dbReference type="InterPro" id="IPR027417">
    <property type="entry name" value="P-loop_NTPase"/>
</dbReference>
<dbReference type="InterPro" id="IPR050153">
    <property type="entry name" value="Metal_Ion_Import_ABC"/>
</dbReference>
<dbReference type="PANTHER" id="PTHR42734:SF9">
    <property type="entry name" value="ZINC IMPORT ATP-BINDING PROTEIN ZNUC"/>
    <property type="match status" value="1"/>
</dbReference>
<keyword evidence="10" id="KW-0472">Membrane</keyword>
<evidence type="ECO:0000259" key="12">
    <source>
        <dbReference type="PROSITE" id="PS50893"/>
    </source>
</evidence>
<dbReference type="InterPro" id="IPR003593">
    <property type="entry name" value="AAA+_ATPase"/>
</dbReference>
<organism evidence="13 14">
    <name type="scientific">Microbaculum marinum</name>
    <dbReference type="NCBI Taxonomy" id="1764581"/>
    <lineage>
        <taxon>Bacteria</taxon>
        <taxon>Pseudomonadati</taxon>
        <taxon>Pseudomonadota</taxon>
        <taxon>Alphaproteobacteria</taxon>
        <taxon>Hyphomicrobiales</taxon>
        <taxon>Tepidamorphaceae</taxon>
        <taxon>Microbaculum</taxon>
    </lineage>
</organism>
<gene>
    <name evidence="13" type="ORF">V3328_23655</name>
</gene>
<evidence type="ECO:0000256" key="6">
    <source>
        <dbReference type="ARBA" id="ARBA00022840"/>
    </source>
</evidence>
<dbReference type="PROSITE" id="PS50893">
    <property type="entry name" value="ABC_TRANSPORTER_2"/>
    <property type="match status" value="1"/>
</dbReference>
<keyword evidence="14" id="KW-1185">Reference proteome</keyword>
<evidence type="ECO:0000256" key="1">
    <source>
        <dbReference type="ARBA" id="ARBA00005417"/>
    </source>
</evidence>